<feature type="non-terminal residue" evidence="1">
    <location>
        <position position="265"/>
    </location>
</feature>
<reference evidence="1" key="1">
    <citation type="journal article" date="2014" name="Front. Microbiol.">
        <title>High frequency of phylogenetically diverse reductive dehalogenase-homologous genes in deep subseafloor sedimentary metagenomes.</title>
        <authorList>
            <person name="Kawai M."/>
            <person name="Futagami T."/>
            <person name="Toyoda A."/>
            <person name="Takaki Y."/>
            <person name="Nishi S."/>
            <person name="Hori S."/>
            <person name="Arai W."/>
            <person name="Tsubouchi T."/>
            <person name="Morono Y."/>
            <person name="Uchiyama I."/>
            <person name="Ito T."/>
            <person name="Fujiyama A."/>
            <person name="Inagaki F."/>
            <person name="Takami H."/>
        </authorList>
    </citation>
    <scope>NUCLEOTIDE SEQUENCE</scope>
    <source>
        <strain evidence="1">Expedition CK06-06</strain>
    </source>
</reference>
<dbReference type="AlphaFoldDB" id="X1J9Y1"/>
<comment type="caution">
    <text evidence="1">The sequence shown here is derived from an EMBL/GenBank/DDBJ whole genome shotgun (WGS) entry which is preliminary data.</text>
</comment>
<organism evidence="1">
    <name type="scientific">marine sediment metagenome</name>
    <dbReference type="NCBI Taxonomy" id="412755"/>
    <lineage>
        <taxon>unclassified sequences</taxon>
        <taxon>metagenomes</taxon>
        <taxon>ecological metagenomes</taxon>
    </lineage>
</organism>
<accession>X1J9Y1</accession>
<evidence type="ECO:0008006" key="2">
    <source>
        <dbReference type="Google" id="ProtNLM"/>
    </source>
</evidence>
<gene>
    <name evidence="1" type="ORF">S03H2_47949</name>
</gene>
<name>X1J9Y1_9ZZZZ</name>
<sequence length="265" mass="29461">WSHADLVAVRDIIECAFTDNRESVLYIEPNHDMWGGGGMISDLYKMTDTDIVDNGGGVEQDLGNSNYGYYSEIHLTGCRIWDNGGPSIDIYGDWAWDGINRWGLSRVRGAMVYVEGCSINSYASFILEGADDTGGSDWESVMGVRFIDNSIDIEGEELVFILGAYPDCMEMTAWAEIGHNRYFRNFIDDGLELMMYGGRNLNMDVIIYDQTFNRPLATGINLIAGTLVGSIETHQIFGEVTIDNVTIKDAGSNGINFTVTHREII</sequence>
<evidence type="ECO:0000313" key="1">
    <source>
        <dbReference type="EMBL" id="GAH75184.1"/>
    </source>
</evidence>
<feature type="non-terminal residue" evidence="1">
    <location>
        <position position="1"/>
    </location>
</feature>
<proteinExistence type="predicted"/>
<protein>
    <recommendedName>
        <fullName evidence="2">Right handed beta helix domain-containing protein</fullName>
    </recommendedName>
</protein>
<dbReference type="EMBL" id="BARU01030190">
    <property type="protein sequence ID" value="GAH75184.1"/>
    <property type="molecule type" value="Genomic_DNA"/>
</dbReference>